<keyword evidence="2 3" id="KW-0413">Isomerase</keyword>
<dbReference type="InterPro" id="IPR029000">
    <property type="entry name" value="Cyclophilin-like_dom_sf"/>
</dbReference>
<organism evidence="5 6">
    <name type="scientific">Trichinella spiralis</name>
    <name type="common">Trichina worm</name>
    <dbReference type="NCBI Taxonomy" id="6334"/>
    <lineage>
        <taxon>Eukaryota</taxon>
        <taxon>Metazoa</taxon>
        <taxon>Ecdysozoa</taxon>
        <taxon>Nematoda</taxon>
        <taxon>Enoplea</taxon>
        <taxon>Dorylaimia</taxon>
        <taxon>Trichinellida</taxon>
        <taxon>Trichinellidae</taxon>
        <taxon>Trichinella</taxon>
    </lineage>
</organism>
<accession>A0ABR3L0F6</accession>
<evidence type="ECO:0000256" key="3">
    <source>
        <dbReference type="RuleBase" id="RU363019"/>
    </source>
</evidence>
<evidence type="ECO:0000313" key="5">
    <source>
        <dbReference type="EMBL" id="KAL1246328.1"/>
    </source>
</evidence>
<comment type="similarity">
    <text evidence="3">Belongs to the cyclophilin-type PPIase family.</text>
</comment>
<reference evidence="5 6" key="1">
    <citation type="submission" date="2024-07" db="EMBL/GenBank/DDBJ databases">
        <title>Enhanced genomic and transcriptomic resources for Trichinella pseudospiralis and T. spiralis underpin the discovery of pronounced molecular differences between stages and species.</title>
        <authorList>
            <person name="Pasi K.K."/>
            <person name="La Rosa G."/>
            <person name="Gomez-Morales M.A."/>
            <person name="Tosini F."/>
            <person name="Sumanam S."/>
            <person name="Young N.D."/>
            <person name="Chang B.C."/>
            <person name="Robin G.B."/>
        </authorList>
    </citation>
    <scope>NUCLEOTIDE SEQUENCE [LARGE SCALE GENOMIC DNA]</scope>
    <source>
        <strain evidence="5">ISS534</strain>
    </source>
</reference>
<dbReference type="InterPro" id="IPR044666">
    <property type="entry name" value="Cyclophilin_A-like"/>
</dbReference>
<dbReference type="Gene3D" id="2.40.100.10">
    <property type="entry name" value="Cyclophilin-like"/>
    <property type="match status" value="1"/>
</dbReference>
<evidence type="ECO:0000256" key="1">
    <source>
        <dbReference type="ARBA" id="ARBA00023110"/>
    </source>
</evidence>
<evidence type="ECO:0000313" key="6">
    <source>
        <dbReference type="Proteomes" id="UP001558632"/>
    </source>
</evidence>
<dbReference type="PANTHER" id="PTHR45625:SF4">
    <property type="entry name" value="PEPTIDYLPROLYL ISOMERASE DOMAIN AND WD REPEAT-CONTAINING PROTEIN 1"/>
    <property type="match status" value="1"/>
</dbReference>
<feature type="domain" description="PPIase cyclophilin-type" evidence="4">
    <location>
        <begin position="37"/>
        <end position="117"/>
    </location>
</feature>
<dbReference type="PRINTS" id="PR00153">
    <property type="entry name" value="CSAPPISMRASE"/>
</dbReference>
<dbReference type="EMBL" id="JBEUSY010000014">
    <property type="protein sequence ID" value="KAL1246328.1"/>
    <property type="molecule type" value="Genomic_DNA"/>
</dbReference>
<protein>
    <recommendedName>
        <fullName evidence="3">Peptidyl-prolyl cis-trans isomerase</fullName>
        <shortName evidence="3">PPIase</shortName>
        <ecNumber evidence="3">5.2.1.8</ecNumber>
    </recommendedName>
</protein>
<dbReference type="InterPro" id="IPR002130">
    <property type="entry name" value="Cyclophilin-type_PPIase_dom"/>
</dbReference>
<comment type="catalytic activity">
    <reaction evidence="3">
        <text>[protein]-peptidylproline (omega=180) = [protein]-peptidylproline (omega=0)</text>
        <dbReference type="Rhea" id="RHEA:16237"/>
        <dbReference type="Rhea" id="RHEA-COMP:10747"/>
        <dbReference type="Rhea" id="RHEA-COMP:10748"/>
        <dbReference type="ChEBI" id="CHEBI:83833"/>
        <dbReference type="ChEBI" id="CHEBI:83834"/>
        <dbReference type="EC" id="5.2.1.8"/>
    </reaction>
</comment>
<dbReference type="Pfam" id="PF00160">
    <property type="entry name" value="Pro_isomerase"/>
    <property type="match status" value="1"/>
</dbReference>
<dbReference type="SUPFAM" id="SSF50891">
    <property type="entry name" value="Cyclophilin-like"/>
    <property type="match status" value="1"/>
</dbReference>
<keyword evidence="1 3" id="KW-0697">Rotamase</keyword>
<comment type="function">
    <text evidence="3">PPIases accelerate the folding of proteins. It catalyzes the cis-trans isomerization of proline imidic peptide bonds in oligopeptides.</text>
</comment>
<gene>
    <name evidence="5" type="ORF">TSPI_01082</name>
</gene>
<keyword evidence="6" id="KW-1185">Reference proteome</keyword>
<proteinExistence type="inferred from homology"/>
<dbReference type="PROSITE" id="PS50072">
    <property type="entry name" value="CSA_PPIASE_2"/>
    <property type="match status" value="1"/>
</dbReference>
<sequence length="164" mass="18415">MLEDVDLNSDWKPPFVFLETSMGNITVELYWEHAPKLQGGDPTGTGRGGTSVYGAPFEDEIDDRLKHTGAGIISMANSGPDSNCSQFFFTLAPAQWLDGKHTIFGRIYEGIKVLEKLVWSLRMEMIDLCSLSKFLKHPQNKGKKDMQLPFLTGFDHMKVNSMVK</sequence>
<evidence type="ECO:0000259" key="4">
    <source>
        <dbReference type="PROSITE" id="PS50072"/>
    </source>
</evidence>
<evidence type="ECO:0000256" key="2">
    <source>
        <dbReference type="ARBA" id="ARBA00023235"/>
    </source>
</evidence>
<name>A0ABR3L0F6_TRISP</name>
<dbReference type="Proteomes" id="UP001558632">
    <property type="component" value="Unassembled WGS sequence"/>
</dbReference>
<dbReference type="EC" id="5.2.1.8" evidence="3"/>
<comment type="caution">
    <text evidence="5">The sequence shown here is derived from an EMBL/GenBank/DDBJ whole genome shotgun (WGS) entry which is preliminary data.</text>
</comment>
<dbReference type="PANTHER" id="PTHR45625">
    <property type="entry name" value="PEPTIDYL-PROLYL CIS-TRANS ISOMERASE-RELATED"/>
    <property type="match status" value="1"/>
</dbReference>